<dbReference type="InterPro" id="IPR006311">
    <property type="entry name" value="TAT_signal"/>
</dbReference>
<dbReference type="EMBL" id="CP014327">
    <property type="protein sequence ID" value="AML50636.1"/>
    <property type="molecule type" value="Genomic_DNA"/>
</dbReference>
<evidence type="ECO:0000313" key="1">
    <source>
        <dbReference type="EMBL" id="AML50636.1"/>
    </source>
</evidence>
<proteinExistence type="predicted"/>
<protein>
    <submittedName>
        <fullName evidence="1">ABC transporter</fullName>
    </submittedName>
</protein>
<name>A0A126UYB2_9RHOB</name>
<dbReference type="OrthoDB" id="7839352at2"/>
<gene>
    <name evidence="1" type="ORF">RC74_04500</name>
</gene>
<dbReference type="Gene3D" id="3.10.450.710">
    <property type="entry name" value="Tgt2/MlaC"/>
    <property type="match status" value="1"/>
</dbReference>
<dbReference type="InterPro" id="IPR008869">
    <property type="entry name" value="MlaC/ttg2D"/>
</dbReference>
<sequence>MTHQVTRRSILGGLVASGLWLSTAPMTFALSVDASKTLVIKLVDDINAVIATGKPERAMYKDFQRIFADYADVPAIARYALGSDARRASPAQIKAFTGAFETYIARKYGSQFHQFIGGRIEVDSAETVKSFVEVKTTAFMRGEAPFEIKFLISDKSGKHRFFNMFIEGINMLLTERSEIGSIIDANNGDLNKAIAQLKKLS</sequence>
<dbReference type="PANTHER" id="PTHR36573">
    <property type="entry name" value="INTERMEMBRANE PHOSPHOLIPID TRANSPORT SYSTEM BINDING PROTEIN MLAC"/>
    <property type="match status" value="1"/>
</dbReference>
<dbReference type="Proteomes" id="UP000070371">
    <property type="component" value="Chromosome"/>
</dbReference>
<dbReference type="AlphaFoldDB" id="A0A126UYB2"/>
<accession>A0A126UYB2</accession>
<dbReference type="STRING" id="1579316.RC74_04500"/>
<organism evidence="1 2">
    <name type="scientific">Falsihalocynthiibacter arcticus</name>
    <dbReference type="NCBI Taxonomy" id="1579316"/>
    <lineage>
        <taxon>Bacteria</taxon>
        <taxon>Pseudomonadati</taxon>
        <taxon>Pseudomonadota</taxon>
        <taxon>Alphaproteobacteria</taxon>
        <taxon>Rhodobacterales</taxon>
        <taxon>Roseobacteraceae</taxon>
        <taxon>Falsihalocynthiibacter</taxon>
    </lineage>
</organism>
<keyword evidence="2" id="KW-1185">Reference proteome</keyword>
<dbReference type="RefSeq" id="WP_039002436.1">
    <property type="nucleotide sequence ID" value="NZ_CP014327.1"/>
</dbReference>
<reference evidence="1 2" key="1">
    <citation type="submission" date="2016-02" db="EMBL/GenBank/DDBJ databases">
        <title>Complete genome sequence of Halocynthiibacter arcticus PAMC 20958t from arctic marine sediment.</title>
        <authorList>
            <person name="Lee Y.M."/>
            <person name="Baek K."/>
            <person name="Lee H.K."/>
            <person name="Shin S.C."/>
        </authorList>
    </citation>
    <scope>NUCLEOTIDE SEQUENCE [LARGE SCALE GENOMIC DNA]</scope>
    <source>
        <strain evidence="1">PAMC 20958</strain>
    </source>
</reference>
<dbReference type="KEGG" id="hat:RC74_04500"/>
<dbReference type="InterPro" id="IPR042245">
    <property type="entry name" value="Tgt2/MlaC_sf"/>
</dbReference>
<evidence type="ECO:0000313" key="2">
    <source>
        <dbReference type="Proteomes" id="UP000070371"/>
    </source>
</evidence>
<dbReference type="Pfam" id="PF05494">
    <property type="entry name" value="MlaC"/>
    <property type="match status" value="1"/>
</dbReference>
<dbReference type="PROSITE" id="PS51318">
    <property type="entry name" value="TAT"/>
    <property type="match status" value="1"/>
</dbReference>
<dbReference type="PANTHER" id="PTHR36573:SF1">
    <property type="entry name" value="INTERMEMBRANE PHOSPHOLIPID TRANSPORT SYSTEM BINDING PROTEIN MLAC"/>
    <property type="match status" value="1"/>
</dbReference>